<evidence type="ECO:0000256" key="3">
    <source>
        <dbReference type="ARBA" id="ARBA00022692"/>
    </source>
</evidence>
<feature type="transmembrane region" description="Helical" evidence="6">
    <location>
        <begin position="298"/>
        <end position="317"/>
    </location>
</feature>
<evidence type="ECO:0000256" key="1">
    <source>
        <dbReference type="ARBA" id="ARBA00004141"/>
    </source>
</evidence>
<dbReference type="AlphaFoldDB" id="A0AA36DBM8"/>
<evidence type="ECO:0000256" key="2">
    <source>
        <dbReference type="ARBA" id="ARBA00009172"/>
    </source>
</evidence>
<accession>A0AA36DBM8</accession>
<keyword evidence="3 6" id="KW-0812">Transmembrane</keyword>
<feature type="transmembrane region" description="Helical" evidence="6">
    <location>
        <begin position="265"/>
        <end position="286"/>
    </location>
</feature>
<feature type="transmembrane region" description="Helical" evidence="6">
    <location>
        <begin position="79"/>
        <end position="96"/>
    </location>
</feature>
<evidence type="ECO:0000256" key="5">
    <source>
        <dbReference type="ARBA" id="ARBA00023136"/>
    </source>
</evidence>
<dbReference type="SUPFAM" id="SSF103473">
    <property type="entry name" value="MFS general substrate transporter"/>
    <property type="match status" value="1"/>
</dbReference>
<feature type="transmembrane region" description="Helical" evidence="6">
    <location>
        <begin position="140"/>
        <end position="160"/>
    </location>
</feature>
<organism evidence="7 8">
    <name type="scientific">Mesorhabditis spiculigera</name>
    <dbReference type="NCBI Taxonomy" id="96644"/>
    <lineage>
        <taxon>Eukaryota</taxon>
        <taxon>Metazoa</taxon>
        <taxon>Ecdysozoa</taxon>
        <taxon>Nematoda</taxon>
        <taxon>Chromadorea</taxon>
        <taxon>Rhabditida</taxon>
        <taxon>Rhabditina</taxon>
        <taxon>Rhabditomorpha</taxon>
        <taxon>Rhabditoidea</taxon>
        <taxon>Rhabditidae</taxon>
        <taxon>Mesorhabditinae</taxon>
        <taxon>Mesorhabditis</taxon>
    </lineage>
</organism>
<evidence type="ECO:0000313" key="8">
    <source>
        <dbReference type="Proteomes" id="UP001177023"/>
    </source>
</evidence>
<dbReference type="Pfam" id="PF05978">
    <property type="entry name" value="UNC-93"/>
    <property type="match status" value="1"/>
</dbReference>
<dbReference type="InterPro" id="IPR010291">
    <property type="entry name" value="Ion_channel_UNC-93"/>
</dbReference>
<feature type="transmembrane region" description="Helical" evidence="6">
    <location>
        <begin position="172"/>
        <end position="190"/>
    </location>
</feature>
<sequence>MCDREVLAIAQLGLAFLSVLTAFNGQGFIEVAILKDLAEDPTSGVTSNSGYYSLALIYTSMSIFNIICPTIINKLGPKWPMAIGSLFYIVFMLGFMKISLYMLYFLSALLGIGASLMWTASGVFLVEFSSPGNLQRNTGILWSLIQTSHFVGGGCILIGLKDHDLKSGYIMIYMIFAALGAVSVFLYAALPNRPFHVGKALPCNTKEEITIMGDLKKMGNLVCAPKMYGSLLMFLYMGMETTFSNTVFTTCVTSTRQLSEGKEEIVAYLILSMSLGHVLGSIFLGIWAPFPEKFGIRWIVILGLVLHYVAFILSYLVFPASAPLGKTWEIGPMEPRMDIYVLVSFLLGVASACWHTQSMVMIGDIFVGSELPAAFALYKLFQTVAASAVYIYSAHLLLHWQLIIASIFGFFGLWFFLVVHKSATEEENIKRNRLP</sequence>
<proteinExistence type="inferred from homology"/>
<keyword evidence="5 6" id="KW-0472">Membrane</keyword>
<protein>
    <submittedName>
        <fullName evidence="7">Uncharacterized protein</fullName>
    </submittedName>
</protein>
<feature type="transmembrane region" description="Helical" evidence="6">
    <location>
        <begin position="398"/>
        <end position="419"/>
    </location>
</feature>
<dbReference type="InterPro" id="IPR051617">
    <property type="entry name" value="UNC-93-like_regulator"/>
</dbReference>
<comment type="similarity">
    <text evidence="2">Belongs to the unc-93 family.</text>
</comment>
<gene>
    <name evidence="7" type="ORF">MSPICULIGERA_LOCUS21762</name>
</gene>
<reference evidence="7" key="1">
    <citation type="submission" date="2023-06" db="EMBL/GenBank/DDBJ databases">
        <authorList>
            <person name="Delattre M."/>
        </authorList>
    </citation>
    <scope>NUCLEOTIDE SEQUENCE</scope>
    <source>
        <strain evidence="7">AF72</strain>
    </source>
</reference>
<dbReference type="Gene3D" id="1.20.1250.20">
    <property type="entry name" value="MFS general substrate transporter like domains"/>
    <property type="match status" value="2"/>
</dbReference>
<evidence type="ECO:0000256" key="6">
    <source>
        <dbReference type="SAM" id="Phobius"/>
    </source>
</evidence>
<comment type="subcellular location">
    <subcellularLocation>
        <location evidence="1">Membrane</location>
        <topology evidence="1">Multi-pass membrane protein</topology>
    </subcellularLocation>
</comment>
<evidence type="ECO:0000256" key="4">
    <source>
        <dbReference type="ARBA" id="ARBA00022989"/>
    </source>
</evidence>
<evidence type="ECO:0000313" key="7">
    <source>
        <dbReference type="EMBL" id="CAJ0583691.1"/>
    </source>
</evidence>
<dbReference type="Proteomes" id="UP001177023">
    <property type="component" value="Unassembled WGS sequence"/>
</dbReference>
<keyword evidence="4 6" id="KW-1133">Transmembrane helix</keyword>
<dbReference type="InterPro" id="IPR036259">
    <property type="entry name" value="MFS_trans_sf"/>
</dbReference>
<feature type="transmembrane region" description="Helical" evidence="6">
    <location>
        <begin position="49"/>
        <end position="72"/>
    </location>
</feature>
<feature type="non-terminal residue" evidence="7">
    <location>
        <position position="435"/>
    </location>
</feature>
<dbReference type="EMBL" id="CATQJA010002665">
    <property type="protein sequence ID" value="CAJ0583691.1"/>
    <property type="molecule type" value="Genomic_DNA"/>
</dbReference>
<dbReference type="GO" id="GO:0016020">
    <property type="term" value="C:membrane"/>
    <property type="evidence" value="ECO:0007669"/>
    <property type="project" value="UniProtKB-SubCell"/>
</dbReference>
<name>A0AA36DBM8_9BILA</name>
<comment type="caution">
    <text evidence="7">The sequence shown here is derived from an EMBL/GenBank/DDBJ whole genome shotgun (WGS) entry which is preliminary data.</text>
</comment>
<dbReference type="PANTHER" id="PTHR23294">
    <property type="entry name" value="ET TRANSLATION PRODUCT-RELATED"/>
    <property type="match status" value="1"/>
</dbReference>
<keyword evidence="8" id="KW-1185">Reference proteome</keyword>
<dbReference type="PANTHER" id="PTHR23294:SF20">
    <property type="entry name" value="UNC93-LIKE PROTEIN MFSD11"/>
    <property type="match status" value="1"/>
</dbReference>
<feature type="transmembrane region" description="Helical" evidence="6">
    <location>
        <begin position="337"/>
        <end position="354"/>
    </location>
</feature>